<dbReference type="Proteomes" id="UP001165121">
    <property type="component" value="Unassembled WGS sequence"/>
</dbReference>
<accession>A0A9W6WW10</accession>
<sequence>MLPLESTLLITSALEGYVCRSPSLRAVGGPAPPDESTQQSDDAFIGGDTGRNNADPVGDSSYSGTLSDNAPSACTPGSAQEAGEDVIITSWILLKISDLICFEQTNIHHSQVQPRQRQLSVAQFYHHANSERRASAPSHLSQRPSPSGPREAQPLRSSQTRTARPSHSQAKTAASRSNRSSCAATKRPKATGSTATQRKRPKRYIATAVLGELSDQAEARRVSNSERFLKLQLESAKEKKVLRARGTHQAHQKIERLVRSSDEKVSQMQQRNFDLQEKLEATRTENMKLELKINRREALLAVHPVEYLR</sequence>
<proteinExistence type="predicted"/>
<organism evidence="3 4">
    <name type="scientific">Phytophthora fragariaefolia</name>
    <dbReference type="NCBI Taxonomy" id="1490495"/>
    <lineage>
        <taxon>Eukaryota</taxon>
        <taxon>Sar</taxon>
        <taxon>Stramenopiles</taxon>
        <taxon>Oomycota</taxon>
        <taxon>Peronosporomycetes</taxon>
        <taxon>Peronosporales</taxon>
        <taxon>Peronosporaceae</taxon>
        <taxon>Phytophthora</taxon>
    </lineage>
</organism>
<feature type="coiled-coil region" evidence="1">
    <location>
        <begin position="265"/>
        <end position="292"/>
    </location>
</feature>
<feature type="compositionally biased region" description="Polar residues" evidence="2">
    <location>
        <begin position="155"/>
        <end position="172"/>
    </location>
</feature>
<evidence type="ECO:0000256" key="1">
    <source>
        <dbReference type="SAM" id="Coils"/>
    </source>
</evidence>
<evidence type="ECO:0000313" key="3">
    <source>
        <dbReference type="EMBL" id="GMF29794.1"/>
    </source>
</evidence>
<protein>
    <submittedName>
        <fullName evidence="3">Unnamed protein product</fullName>
    </submittedName>
</protein>
<feature type="compositionally biased region" description="Low complexity" evidence="2">
    <location>
        <begin position="173"/>
        <end position="184"/>
    </location>
</feature>
<evidence type="ECO:0000256" key="2">
    <source>
        <dbReference type="SAM" id="MobiDB-lite"/>
    </source>
</evidence>
<evidence type="ECO:0000313" key="4">
    <source>
        <dbReference type="Proteomes" id="UP001165121"/>
    </source>
</evidence>
<dbReference type="EMBL" id="BSXT01000547">
    <property type="protein sequence ID" value="GMF29794.1"/>
    <property type="molecule type" value="Genomic_DNA"/>
</dbReference>
<feature type="region of interest" description="Disordered" evidence="2">
    <location>
        <begin position="128"/>
        <end position="202"/>
    </location>
</feature>
<gene>
    <name evidence="3" type="ORF">Pfra01_000645800</name>
</gene>
<reference evidence="3" key="1">
    <citation type="submission" date="2023-04" db="EMBL/GenBank/DDBJ databases">
        <title>Phytophthora fragariaefolia NBRC 109709.</title>
        <authorList>
            <person name="Ichikawa N."/>
            <person name="Sato H."/>
            <person name="Tonouchi N."/>
        </authorList>
    </citation>
    <scope>NUCLEOTIDE SEQUENCE</scope>
    <source>
        <strain evidence="3">NBRC 109709</strain>
    </source>
</reference>
<feature type="region of interest" description="Disordered" evidence="2">
    <location>
        <begin position="25"/>
        <end position="80"/>
    </location>
</feature>
<feature type="compositionally biased region" description="Polar residues" evidence="2">
    <location>
        <begin position="60"/>
        <end position="78"/>
    </location>
</feature>
<dbReference type="AlphaFoldDB" id="A0A9W6WW10"/>
<comment type="caution">
    <text evidence="3">The sequence shown here is derived from an EMBL/GenBank/DDBJ whole genome shotgun (WGS) entry which is preliminary data.</text>
</comment>
<name>A0A9W6WW10_9STRA</name>
<keyword evidence="4" id="KW-1185">Reference proteome</keyword>
<keyword evidence="1" id="KW-0175">Coiled coil</keyword>